<keyword evidence="2" id="KW-0521">NADP</keyword>
<evidence type="ECO:0000313" key="5">
    <source>
        <dbReference type="Proteomes" id="UP000800094"/>
    </source>
</evidence>
<dbReference type="InterPro" id="IPR020904">
    <property type="entry name" value="Sc_DH/Rdtase_CS"/>
</dbReference>
<dbReference type="Gene3D" id="3.40.50.720">
    <property type="entry name" value="NAD(P)-binding Rossmann-like Domain"/>
    <property type="match status" value="1"/>
</dbReference>
<evidence type="ECO:0000256" key="3">
    <source>
        <dbReference type="ARBA" id="ARBA00023002"/>
    </source>
</evidence>
<comment type="similarity">
    <text evidence="1">Belongs to the short-chain dehydrogenases/reductases (SDR) family.</text>
</comment>
<dbReference type="RefSeq" id="XP_033683145.1">
    <property type="nucleotide sequence ID" value="XM_033825890.1"/>
</dbReference>
<keyword evidence="3" id="KW-0560">Oxidoreductase</keyword>
<dbReference type="SUPFAM" id="SSF51735">
    <property type="entry name" value="NAD(P)-binding Rossmann-fold domains"/>
    <property type="match status" value="1"/>
</dbReference>
<dbReference type="OrthoDB" id="37659at2759"/>
<dbReference type="EMBL" id="ML987196">
    <property type="protein sequence ID" value="KAF2248141.1"/>
    <property type="molecule type" value="Genomic_DNA"/>
</dbReference>
<evidence type="ECO:0000313" key="4">
    <source>
        <dbReference type="EMBL" id="KAF2248141.1"/>
    </source>
</evidence>
<gene>
    <name evidence="4" type="ORF">BU26DRAFT_485595</name>
</gene>
<accession>A0A6A6ICM8</accession>
<dbReference type="GO" id="GO:0016491">
    <property type="term" value="F:oxidoreductase activity"/>
    <property type="evidence" value="ECO:0007669"/>
    <property type="project" value="UniProtKB-KW"/>
</dbReference>
<evidence type="ECO:0000256" key="2">
    <source>
        <dbReference type="ARBA" id="ARBA00022857"/>
    </source>
</evidence>
<dbReference type="Pfam" id="PF00106">
    <property type="entry name" value="adh_short"/>
    <property type="match status" value="1"/>
</dbReference>
<evidence type="ECO:0000256" key="1">
    <source>
        <dbReference type="ARBA" id="ARBA00006484"/>
    </source>
</evidence>
<dbReference type="PROSITE" id="PS00061">
    <property type="entry name" value="ADH_SHORT"/>
    <property type="match status" value="1"/>
</dbReference>
<dbReference type="GeneID" id="54579220"/>
<dbReference type="InterPro" id="IPR036291">
    <property type="entry name" value="NAD(P)-bd_dom_sf"/>
</dbReference>
<name>A0A6A6ICM8_9PLEO</name>
<dbReference type="AlphaFoldDB" id="A0A6A6ICM8"/>
<proteinExistence type="inferred from homology"/>
<reference evidence="4" key="1">
    <citation type="journal article" date="2020" name="Stud. Mycol.">
        <title>101 Dothideomycetes genomes: a test case for predicting lifestyles and emergence of pathogens.</title>
        <authorList>
            <person name="Haridas S."/>
            <person name="Albert R."/>
            <person name="Binder M."/>
            <person name="Bloem J."/>
            <person name="Labutti K."/>
            <person name="Salamov A."/>
            <person name="Andreopoulos B."/>
            <person name="Baker S."/>
            <person name="Barry K."/>
            <person name="Bills G."/>
            <person name="Bluhm B."/>
            <person name="Cannon C."/>
            <person name="Castanera R."/>
            <person name="Culley D."/>
            <person name="Daum C."/>
            <person name="Ezra D."/>
            <person name="Gonzalez J."/>
            <person name="Henrissat B."/>
            <person name="Kuo A."/>
            <person name="Liang C."/>
            <person name="Lipzen A."/>
            <person name="Lutzoni F."/>
            <person name="Magnuson J."/>
            <person name="Mondo S."/>
            <person name="Nolan M."/>
            <person name="Ohm R."/>
            <person name="Pangilinan J."/>
            <person name="Park H.-J."/>
            <person name="Ramirez L."/>
            <person name="Alfaro M."/>
            <person name="Sun H."/>
            <person name="Tritt A."/>
            <person name="Yoshinaga Y."/>
            <person name="Zwiers L.-H."/>
            <person name="Turgeon B."/>
            <person name="Goodwin S."/>
            <person name="Spatafora J."/>
            <person name="Crous P."/>
            <person name="Grigoriev I."/>
        </authorList>
    </citation>
    <scope>NUCLEOTIDE SEQUENCE</scope>
    <source>
        <strain evidence="4">CBS 122368</strain>
    </source>
</reference>
<dbReference type="GO" id="GO:0005737">
    <property type="term" value="C:cytoplasm"/>
    <property type="evidence" value="ECO:0007669"/>
    <property type="project" value="TreeGrafter"/>
</dbReference>
<keyword evidence="5" id="KW-1185">Reference proteome</keyword>
<dbReference type="PANTHER" id="PTHR44229">
    <property type="entry name" value="15-HYDROXYPROSTAGLANDIN DEHYDROGENASE [NAD(+)]"/>
    <property type="match status" value="1"/>
</dbReference>
<organism evidence="4 5">
    <name type="scientific">Trematosphaeria pertusa</name>
    <dbReference type="NCBI Taxonomy" id="390896"/>
    <lineage>
        <taxon>Eukaryota</taxon>
        <taxon>Fungi</taxon>
        <taxon>Dikarya</taxon>
        <taxon>Ascomycota</taxon>
        <taxon>Pezizomycotina</taxon>
        <taxon>Dothideomycetes</taxon>
        <taxon>Pleosporomycetidae</taxon>
        <taxon>Pleosporales</taxon>
        <taxon>Massarineae</taxon>
        <taxon>Trematosphaeriaceae</taxon>
        <taxon>Trematosphaeria</taxon>
    </lineage>
</organism>
<dbReference type="PANTHER" id="PTHR44229:SF4">
    <property type="entry name" value="15-HYDROXYPROSTAGLANDIN DEHYDROGENASE [NAD(+)]"/>
    <property type="match status" value="1"/>
</dbReference>
<dbReference type="Proteomes" id="UP000800094">
    <property type="component" value="Unassembled WGS sequence"/>
</dbReference>
<dbReference type="PRINTS" id="PR00081">
    <property type="entry name" value="GDHRDH"/>
</dbReference>
<protein>
    <submittedName>
        <fullName evidence="4">NAD(P)-binding protein</fullName>
    </submittedName>
</protein>
<sequence>MSERAKTAFITGGASGIGRALAERLLSKGWHVFIADLNHAAMQEMALQHNKPSNFVLHYVGTDVSSWGAQVGVFKQALEVLGGRIDFVAAVAGIGEKKWIPFPEEVMRMGPGEFAKPDLSVLDVDLTGLLWTVALAVQQFRRQEPDAEGWRGKIGVTASVCGFYNVATLPVYTAAKHGVVGFTRSYGRLLPEEGISLNAVCPNIVRTSISTSQFYDAVEREGLLVSMEGVIAAFEKCLEGAESGEVYECGPKGGFVPKQSAGYLDEESRRSMELLTKRARPLHYVGEE</sequence>
<dbReference type="InterPro" id="IPR002347">
    <property type="entry name" value="SDR_fam"/>
</dbReference>